<organism evidence="9 10">
    <name type="scientific">Sulfurimonas marina</name>
    <dbReference type="NCBI Taxonomy" id="2590551"/>
    <lineage>
        <taxon>Bacteria</taxon>
        <taxon>Pseudomonadati</taxon>
        <taxon>Campylobacterota</taxon>
        <taxon>Epsilonproteobacteria</taxon>
        <taxon>Campylobacterales</taxon>
        <taxon>Sulfurimonadaceae</taxon>
        <taxon>Sulfurimonas</taxon>
    </lineage>
</organism>
<evidence type="ECO:0000256" key="7">
    <source>
        <dbReference type="SAM" id="Phobius"/>
    </source>
</evidence>
<comment type="subcellular location">
    <subcellularLocation>
        <location evidence="1">Cell membrane</location>
        <topology evidence="1">Multi-pass membrane protein</topology>
    </subcellularLocation>
</comment>
<evidence type="ECO:0000256" key="6">
    <source>
        <dbReference type="ARBA" id="ARBA00023136"/>
    </source>
</evidence>
<dbReference type="Pfam" id="PF02687">
    <property type="entry name" value="FtsX"/>
    <property type="match status" value="1"/>
</dbReference>
<evidence type="ECO:0000313" key="10">
    <source>
        <dbReference type="Proteomes" id="UP000593910"/>
    </source>
</evidence>
<keyword evidence="6 7" id="KW-0472">Membrane</keyword>
<dbReference type="KEGG" id="smax:FJR03_07465"/>
<dbReference type="RefSeq" id="WP_193112912.1">
    <property type="nucleotide sequence ID" value="NZ_CP041165.1"/>
</dbReference>
<dbReference type="PANTHER" id="PTHR30489:SF0">
    <property type="entry name" value="LIPOPROTEIN-RELEASING SYSTEM TRANSMEMBRANE PROTEIN LOLE"/>
    <property type="match status" value="1"/>
</dbReference>
<evidence type="ECO:0000256" key="1">
    <source>
        <dbReference type="ARBA" id="ARBA00004651"/>
    </source>
</evidence>
<sequence length="389" mass="45230">MISFNSQLFVYALHTLFRFFTKNLFIVIVYTLLVMLLSSLFLIQTSIKQQVDKVTAQHPDIVLQNQKAQRYTTIDDTNLNKIYEIYGVNDVLARVYGEYEYKQANLSFKIVGVDIFETQKEPYLEKLLKEDELRIGEMFLSQDLANLFEKNYYKDEFNFLQPSLKVKKMVIAQSFKSDAIDKRYLAVMNKDDAKVIFGYKANEFTDIAIYLSNQNELINVIAQLQQLYPNAKVVTKEDEQTKVEMLFDYDSGIFITLFIISIFTFFMIVYDKTNSVSSSEKREIGILKALGWRVEDILRVKIYEASIISIFSYIFGVVLAFAYLYFFDGYYLRDIFLNIAGVEQIDSLDLRVDLQPLAIVFFLSVPVYIAATIIPSWKIATQDADEVMR</sequence>
<feature type="transmembrane region" description="Helical" evidence="7">
    <location>
        <begin position="252"/>
        <end position="270"/>
    </location>
</feature>
<evidence type="ECO:0000256" key="2">
    <source>
        <dbReference type="ARBA" id="ARBA00005236"/>
    </source>
</evidence>
<dbReference type="Proteomes" id="UP000593910">
    <property type="component" value="Chromosome"/>
</dbReference>
<dbReference type="AlphaFoldDB" id="A0A7M1AW01"/>
<keyword evidence="4 7" id="KW-0812">Transmembrane</keyword>
<evidence type="ECO:0000259" key="8">
    <source>
        <dbReference type="Pfam" id="PF02687"/>
    </source>
</evidence>
<evidence type="ECO:0000256" key="4">
    <source>
        <dbReference type="ARBA" id="ARBA00022692"/>
    </source>
</evidence>
<feature type="transmembrane region" description="Helical" evidence="7">
    <location>
        <begin position="24"/>
        <end position="43"/>
    </location>
</feature>
<dbReference type="PANTHER" id="PTHR30489">
    <property type="entry name" value="LIPOPROTEIN-RELEASING SYSTEM TRANSMEMBRANE PROTEIN LOLE"/>
    <property type="match status" value="1"/>
</dbReference>
<protein>
    <submittedName>
        <fullName evidence="9">FtsX-like permease family protein</fullName>
    </submittedName>
</protein>
<dbReference type="InterPro" id="IPR051447">
    <property type="entry name" value="Lipoprotein-release_system"/>
</dbReference>
<comment type="similarity">
    <text evidence="2">Belongs to the ABC-4 integral membrane protein family. LolC/E subfamily.</text>
</comment>
<dbReference type="EMBL" id="CP041165">
    <property type="protein sequence ID" value="QOP41595.1"/>
    <property type="molecule type" value="Genomic_DNA"/>
</dbReference>
<evidence type="ECO:0000313" key="9">
    <source>
        <dbReference type="EMBL" id="QOP41595.1"/>
    </source>
</evidence>
<feature type="transmembrane region" description="Helical" evidence="7">
    <location>
        <begin position="357"/>
        <end position="380"/>
    </location>
</feature>
<dbReference type="GO" id="GO:0098797">
    <property type="term" value="C:plasma membrane protein complex"/>
    <property type="evidence" value="ECO:0007669"/>
    <property type="project" value="TreeGrafter"/>
</dbReference>
<feature type="domain" description="ABC3 transporter permease C-terminal" evidence="8">
    <location>
        <begin position="257"/>
        <end position="382"/>
    </location>
</feature>
<keyword evidence="3" id="KW-1003">Cell membrane</keyword>
<feature type="transmembrane region" description="Helical" evidence="7">
    <location>
        <begin position="302"/>
        <end position="326"/>
    </location>
</feature>
<proteinExistence type="inferred from homology"/>
<keyword evidence="10" id="KW-1185">Reference proteome</keyword>
<keyword evidence="5 7" id="KW-1133">Transmembrane helix</keyword>
<name>A0A7M1AW01_9BACT</name>
<accession>A0A7M1AW01</accession>
<evidence type="ECO:0000256" key="3">
    <source>
        <dbReference type="ARBA" id="ARBA00022475"/>
    </source>
</evidence>
<evidence type="ECO:0000256" key="5">
    <source>
        <dbReference type="ARBA" id="ARBA00022989"/>
    </source>
</evidence>
<dbReference type="GO" id="GO:0044874">
    <property type="term" value="P:lipoprotein localization to outer membrane"/>
    <property type="evidence" value="ECO:0007669"/>
    <property type="project" value="TreeGrafter"/>
</dbReference>
<gene>
    <name evidence="9" type="ORF">FJR03_07465</name>
</gene>
<dbReference type="InterPro" id="IPR003838">
    <property type="entry name" value="ABC3_permease_C"/>
</dbReference>
<reference evidence="9 10" key="1">
    <citation type="submission" date="2019-06" db="EMBL/GenBank/DDBJ databases">
        <title>Sulfurimonas gotlandica sp. nov., a chemoautotrophic and psychrotolerant epsilonproteobacterium isolated from a pelagic redoxcline, and an emended description of the genus Sulfurimonas.</title>
        <authorList>
            <person name="Wang S."/>
            <person name="Jiang L."/>
            <person name="Shao Z."/>
        </authorList>
    </citation>
    <scope>NUCLEOTIDE SEQUENCE [LARGE SCALE GENOMIC DNA]</scope>
    <source>
        <strain evidence="9 10">B2</strain>
    </source>
</reference>